<feature type="region of interest" description="Disordered" evidence="7">
    <location>
        <begin position="331"/>
        <end position="368"/>
    </location>
</feature>
<feature type="region of interest" description="Disordered" evidence="7">
    <location>
        <begin position="22"/>
        <end position="51"/>
    </location>
</feature>
<keyword evidence="3" id="KW-0378">Hydrolase</keyword>
<dbReference type="Gene3D" id="3.40.50.300">
    <property type="entry name" value="P-loop containing nucleotide triphosphate hydrolases"/>
    <property type="match status" value="1"/>
</dbReference>
<reference evidence="11 12" key="1">
    <citation type="submission" date="2025-04" db="UniProtKB">
        <authorList>
            <consortium name="RefSeq"/>
        </authorList>
    </citation>
    <scope>IDENTIFICATION</scope>
    <source>
        <tissue evidence="11 12">Leaves</tissue>
    </source>
</reference>
<feature type="compositionally biased region" description="Acidic residues" evidence="7">
    <location>
        <begin position="463"/>
        <end position="485"/>
    </location>
</feature>
<feature type="region of interest" description="Disordered" evidence="7">
    <location>
        <begin position="442"/>
        <end position="487"/>
    </location>
</feature>
<dbReference type="InterPro" id="IPR027417">
    <property type="entry name" value="P-loop_NTPase"/>
</dbReference>
<dbReference type="InterPro" id="IPR044567">
    <property type="entry name" value="CLSY/DRD1"/>
</dbReference>
<feature type="compositionally biased region" description="Basic and acidic residues" evidence="7">
    <location>
        <begin position="353"/>
        <end position="366"/>
    </location>
</feature>
<dbReference type="SUPFAM" id="SSF52540">
    <property type="entry name" value="P-loop containing nucleoside triphosphate hydrolases"/>
    <property type="match status" value="2"/>
</dbReference>
<dbReference type="KEGG" id="jre:109003751"/>
<dbReference type="RefSeq" id="XP_018837575.2">
    <property type="nucleotide sequence ID" value="XM_018982030.2"/>
</dbReference>
<evidence type="ECO:0000313" key="11">
    <source>
        <dbReference type="RefSeq" id="XP_018837575.2"/>
    </source>
</evidence>
<dbReference type="InterPro" id="IPR014001">
    <property type="entry name" value="Helicase_ATP-bd"/>
</dbReference>
<proteinExistence type="predicted"/>
<evidence type="ECO:0000256" key="2">
    <source>
        <dbReference type="ARBA" id="ARBA00022741"/>
    </source>
</evidence>
<feature type="compositionally biased region" description="Basic and acidic residues" evidence="7">
    <location>
        <begin position="447"/>
        <end position="461"/>
    </location>
</feature>
<evidence type="ECO:0000256" key="5">
    <source>
        <dbReference type="ARBA" id="ARBA00022840"/>
    </source>
</evidence>
<dbReference type="STRING" id="51240.A0A2I4G110"/>
<dbReference type="GO" id="GO:0016787">
    <property type="term" value="F:hydrolase activity"/>
    <property type="evidence" value="ECO:0007669"/>
    <property type="project" value="UniProtKB-KW"/>
</dbReference>
<dbReference type="PROSITE" id="PS51194">
    <property type="entry name" value="HELICASE_CTER"/>
    <property type="match status" value="1"/>
</dbReference>
<dbReference type="GO" id="GO:0080188">
    <property type="term" value="P:gene silencing by siRNA-directed DNA methylation"/>
    <property type="evidence" value="ECO:0007669"/>
    <property type="project" value="InterPro"/>
</dbReference>
<evidence type="ECO:0000256" key="3">
    <source>
        <dbReference type="ARBA" id="ARBA00022801"/>
    </source>
</evidence>
<evidence type="ECO:0000313" key="10">
    <source>
        <dbReference type="Proteomes" id="UP000235220"/>
    </source>
</evidence>
<dbReference type="GO" id="GO:0004386">
    <property type="term" value="F:helicase activity"/>
    <property type="evidence" value="ECO:0007669"/>
    <property type="project" value="UniProtKB-KW"/>
</dbReference>
<dbReference type="InterPro" id="IPR000330">
    <property type="entry name" value="SNF2_N"/>
</dbReference>
<dbReference type="Gene3D" id="3.40.50.10810">
    <property type="entry name" value="Tandem AAA-ATPase domain"/>
    <property type="match status" value="1"/>
</dbReference>
<dbReference type="Proteomes" id="UP000235220">
    <property type="component" value="Chromosome 9"/>
</dbReference>
<feature type="region of interest" description="Disordered" evidence="7">
    <location>
        <begin position="255"/>
        <end position="315"/>
    </location>
</feature>
<evidence type="ECO:0000256" key="6">
    <source>
        <dbReference type="ARBA" id="ARBA00023242"/>
    </source>
</evidence>
<gene>
    <name evidence="11 12" type="primary">LOC109003751</name>
</gene>
<feature type="domain" description="Helicase C-terminal" evidence="9">
    <location>
        <begin position="1080"/>
        <end position="1245"/>
    </location>
</feature>
<keyword evidence="6" id="KW-0539">Nucleus</keyword>
<dbReference type="InterPro" id="IPR038718">
    <property type="entry name" value="SNF2-like_sf"/>
</dbReference>
<evidence type="ECO:0000256" key="7">
    <source>
        <dbReference type="SAM" id="MobiDB-lite"/>
    </source>
</evidence>
<dbReference type="InterPro" id="IPR049730">
    <property type="entry name" value="SNF2/RAD54-like_C"/>
</dbReference>
<accession>A0A2I4G110</accession>
<dbReference type="GeneID" id="109003751"/>
<feature type="compositionally biased region" description="Acidic residues" evidence="7">
    <location>
        <begin position="341"/>
        <end position="352"/>
    </location>
</feature>
<evidence type="ECO:0000313" key="12">
    <source>
        <dbReference type="RefSeq" id="XP_035549642.1"/>
    </source>
</evidence>
<name>A0A2I4G110_JUGRE</name>
<feature type="domain" description="Helicase ATP-binding" evidence="8">
    <location>
        <begin position="748"/>
        <end position="950"/>
    </location>
</feature>
<dbReference type="Pfam" id="PF00271">
    <property type="entry name" value="Helicase_C"/>
    <property type="match status" value="1"/>
</dbReference>
<evidence type="ECO:0000256" key="4">
    <source>
        <dbReference type="ARBA" id="ARBA00022806"/>
    </source>
</evidence>
<dbReference type="PROSITE" id="PS51192">
    <property type="entry name" value="HELICASE_ATP_BIND_1"/>
    <property type="match status" value="1"/>
</dbReference>
<evidence type="ECO:0000256" key="1">
    <source>
        <dbReference type="ARBA" id="ARBA00004123"/>
    </source>
</evidence>
<dbReference type="InterPro" id="IPR001650">
    <property type="entry name" value="Helicase_C-like"/>
</dbReference>
<keyword evidence="2" id="KW-0547">Nucleotide-binding</keyword>
<evidence type="ECO:0000259" key="8">
    <source>
        <dbReference type="PROSITE" id="PS51192"/>
    </source>
</evidence>
<dbReference type="CDD" id="cd18793">
    <property type="entry name" value="SF2_C_SNF"/>
    <property type="match status" value="1"/>
</dbReference>
<dbReference type="SMART" id="SM00487">
    <property type="entry name" value="DEXDc"/>
    <property type="match status" value="1"/>
</dbReference>
<evidence type="ECO:0000259" key="9">
    <source>
        <dbReference type="PROSITE" id="PS51194"/>
    </source>
</evidence>
<keyword evidence="5" id="KW-0067">ATP-binding</keyword>
<dbReference type="PANTHER" id="PTHR45821">
    <property type="entry name" value="SNF2 DOMAIN-CONTAINING PROTEIN CLASSY 2-RELATED"/>
    <property type="match status" value="1"/>
</dbReference>
<dbReference type="SMART" id="SM00490">
    <property type="entry name" value="HELICc"/>
    <property type="match status" value="1"/>
</dbReference>
<dbReference type="Pfam" id="PF00176">
    <property type="entry name" value="SNF2-rel_dom"/>
    <property type="match status" value="1"/>
</dbReference>
<dbReference type="OrthoDB" id="2020972at2759"/>
<keyword evidence="10" id="KW-1185">Reference proteome</keyword>
<sequence length="1287" mass="146100">MIDYSLPIAKRTRQKQALIYKEYSEQKRKNEREENNGVDSYSSRRPSRGNRKKLMEDNIKGVCGSLRLGTNCRAEIETETVSVSDRSEEASVEEIHVNDSVERCRTESRDFVGRKSMGFKNEENSKTGFEGMNNVEEIMVDDSDEQMVVLREGVGLDWLNSNCSSLKLGVEGDEGVVCIEVDDGNGLRGKHVNECGSPHSSGKRDNDEMISSLKRKVESGCLIFSDRKSSGVTGRTQSRLGFLKRNEIEDVDDDRTWSRSGLWKRNEDGHGGVDAASDNSDGSKRNTDEDGDGNIVSDGLRRNVDEDGGDDVVSVDSDGFEISLKLESCDNSAALSSDSRAEEEEKEEDYEENENRGNHERVRPRGIDNGFKKRKYGLDMLLNSQNDKDSNINNDKGCCSVNPSKEFDCVAGRTRSHFTSKWGKKKMELGTLSRPFCLDEEEMESFSGHDDSDDSGDKGEVGSDYENEDDLSDDENEDDLSDDETYLGVKKAVSTREKCKTNKGKLRMPTEGKCIRLVKSCDFMKILVDSMLEKGEFPLEELDYSRDEASRDESNPPVAETTLPLKFTFGIEESNPPEKSEDEKEMDELWAQLELALRASEIGSVDSAKVEDEDALPPEDDIDRATHCHLGNHRLILDEQVGLRCAFCSYVKMEIKYILPSFSTNSCGKLDRRDSGGAMNHSIFNEFGSQYSGCDSYSDCDTRAHAEGTVWDIVPGIKSSMYPHQRDGFEFIWKNIAGGIYVDKLENQTAFHGGNGCIISHAPGTGKTRLTIGFLQTYMEFYPSCRPIIVAPCSMLLTWEEEFHKWKFDIPFHNLNKSELSGKESRLTDYIVRQVGHLDQRDIRILKLYSWKMDRSILGISYKLFAQLTGEVERKGEVRLNTEHAQLRKVLLELPGLVVLDEGHIPRNSDSNILQALSNIKTEKRIILSGTPFQNNFDELYNTLCLARPQFANIRHKWGSLTSSIAKATDDRTRCEKLKKVRDMIEPFVHVHKGSILQEKLPGLRDSVVILQPAQLQKSLFDELCHRALTNHFKFEYYESLISVHPSLLLKCGEEKFPSDRVKLERLNPDAGVKTKFLMELIRLSEAMNEKVLVFSQYLDPLIFVMDQLKSHFNWTEGNEVLYMDGQLDVKQRQSSINVFNDPTSEVRVLLASIRACSEGINLVGASRVVLLDVVWNPSVERQAICRAHRLGQEKVVYVYHLIVFGTKEEEKYYRQVEKDWLSELVFSPSDRSGDRGKLPPTDLQDEILEEMVKHEKLEHIFEKIAYQQKESKLIETFTLLEKRPVI</sequence>
<dbReference type="GO" id="GO:0005524">
    <property type="term" value="F:ATP binding"/>
    <property type="evidence" value="ECO:0007669"/>
    <property type="project" value="UniProtKB-KW"/>
</dbReference>
<dbReference type="GO" id="GO:0005634">
    <property type="term" value="C:nucleus"/>
    <property type="evidence" value="ECO:0007669"/>
    <property type="project" value="UniProtKB-SubCell"/>
</dbReference>
<protein>
    <submittedName>
        <fullName evidence="11 12">SNF2 domain-containing protein CLASSY 4-like</fullName>
    </submittedName>
</protein>
<comment type="subcellular location">
    <subcellularLocation>
        <location evidence="1">Nucleus</location>
    </subcellularLocation>
</comment>
<organism evidence="10 11">
    <name type="scientific">Juglans regia</name>
    <name type="common">English walnut</name>
    <dbReference type="NCBI Taxonomy" id="51240"/>
    <lineage>
        <taxon>Eukaryota</taxon>
        <taxon>Viridiplantae</taxon>
        <taxon>Streptophyta</taxon>
        <taxon>Embryophyta</taxon>
        <taxon>Tracheophyta</taxon>
        <taxon>Spermatophyta</taxon>
        <taxon>Magnoliopsida</taxon>
        <taxon>eudicotyledons</taxon>
        <taxon>Gunneridae</taxon>
        <taxon>Pentapetalae</taxon>
        <taxon>rosids</taxon>
        <taxon>fabids</taxon>
        <taxon>Fagales</taxon>
        <taxon>Juglandaceae</taxon>
        <taxon>Juglans</taxon>
    </lineage>
</organism>
<dbReference type="RefSeq" id="XP_035549642.1">
    <property type="nucleotide sequence ID" value="XM_035693749.1"/>
</dbReference>
<dbReference type="Gramene" id="Jr09_06860_p1">
    <property type="protein sequence ID" value="cds.Jr09_06860_p1"/>
    <property type="gene ID" value="Jr09_06860"/>
</dbReference>
<feature type="compositionally biased region" description="Basic and acidic residues" evidence="7">
    <location>
        <begin position="22"/>
        <end position="35"/>
    </location>
</feature>
<dbReference type="PANTHER" id="PTHR45821:SF5">
    <property type="entry name" value="SNF2 DOMAIN-CONTAINING PROTEIN CLASSY 4"/>
    <property type="match status" value="1"/>
</dbReference>
<keyword evidence="4" id="KW-0347">Helicase</keyword>